<keyword evidence="1" id="KW-0812">Transmembrane</keyword>
<gene>
    <name evidence="2" type="ORF">T4B_10431</name>
    <name evidence="3" type="ORF">T4C_10144</name>
</gene>
<sequence>MLIVFLQNKAYSVLGNHNSFALYASPYVSDDNKPHFLISAVSVIMLFILLNKSGLLGNRDLFALCVSPYVT</sequence>
<comment type="caution">
    <text evidence="3">The sequence shown here is derived from an EMBL/GenBank/DDBJ whole genome shotgun (WGS) entry which is preliminary data.</text>
</comment>
<reference evidence="4 5" key="1">
    <citation type="submission" date="2015-01" db="EMBL/GenBank/DDBJ databases">
        <title>Evolution of Trichinella species and genotypes.</title>
        <authorList>
            <person name="Korhonen P.K."/>
            <person name="Edoardo P."/>
            <person name="Giuseppe L.R."/>
            <person name="Gasser R.B."/>
        </authorList>
    </citation>
    <scope>NUCLEOTIDE SEQUENCE [LARGE SCALE GENOMIC DNA]</scope>
    <source>
        <strain evidence="3">ISS176</strain>
        <strain evidence="2">ISS588</strain>
    </source>
</reference>
<evidence type="ECO:0000256" key="1">
    <source>
        <dbReference type="SAM" id="Phobius"/>
    </source>
</evidence>
<organism evidence="3 5">
    <name type="scientific">Trichinella pseudospiralis</name>
    <name type="common">Parasitic roundworm</name>
    <dbReference type="NCBI Taxonomy" id="6337"/>
    <lineage>
        <taxon>Eukaryota</taxon>
        <taxon>Metazoa</taxon>
        <taxon>Ecdysozoa</taxon>
        <taxon>Nematoda</taxon>
        <taxon>Enoplea</taxon>
        <taxon>Dorylaimia</taxon>
        <taxon>Trichinellida</taxon>
        <taxon>Trichinellidae</taxon>
        <taxon>Trichinella</taxon>
    </lineage>
</organism>
<dbReference type="EMBL" id="JYDV01000674">
    <property type="protein sequence ID" value="KRZ06686.1"/>
    <property type="molecule type" value="Genomic_DNA"/>
</dbReference>
<dbReference type="EMBL" id="JYDS01000892">
    <property type="protein sequence ID" value="KRZ00228.1"/>
    <property type="molecule type" value="Genomic_DNA"/>
</dbReference>
<evidence type="ECO:0000313" key="4">
    <source>
        <dbReference type="Proteomes" id="UP000054805"/>
    </source>
</evidence>
<keyword evidence="4" id="KW-1185">Reference proteome</keyword>
<dbReference type="AlphaFoldDB" id="A0A0V1H7J9"/>
<keyword evidence="1" id="KW-0472">Membrane</keyword>
<evidence type="ECO:0000313" key="3">
    <source>
        <dbReference type="EMBL" id="KRZ06686.1"/>
    </source>
</evidence>
<feature type="transmembrane region" description="Helical" evidence="1">
    <location>
        <begin position="34"/>
        <end position="50"/>
    </location>
</feature>
<evidence type="ECO:0000313" key="2">
    <source>
        <dbReference type="EMBL" id="KRZ00228.1"/>
    </source>
</evidence>
<protein>
    <submittedName>
        <fullName evidence="3">Uncharacterized protein</fullName>
    </submittedName>
</protein>
<evidence type="ECO:0000313" key="5">
    <source>
        <dbReference type="Proteomes" id="UP000054826"/>
    </source>
</evidence>
<name>A0A0V1H7J9_TRIPS</name>
<dbReference type="Proteomes" id="UP000054826">
    <property type="component" value="Unassembled WGS sequence"/>
</dbReference>
<proteinExistence type="predicted"/>
<dbReference type="Proteomes" id="UP000054805">
    <property type="component" value="Unassembled WGS sequence"/>
</dbReference>
<keyword evidence="1" id="KW-1133">Transmembrane helix</keyword>
<accession>A0A0V1H7J9</accession>